<dbReference type="STRING" id="665079.A7EZE3"/>
<evidence type="ECO:0000256" key="4">
    <source>
        <dbReference type="ARBA" id="ARBA00023004"/>
    </source>
</evidence>
<dbReference type="PANTHER" id="PTHR24305">
    <property type="entry name" value="CYTOCHROME P450"/>
    <property type="match status" value="1"/>
</dbReference>
<proteinExistence type="inferred from homology"/>
<evidence type="ECO:0000256" key="6">
    <source>
        <dbReference type="PIRSR" id="PIRSR602401-1"/>
    </source>
</evidence>
<keyword evidence="6" id="KW-0349">Heme</keyword>
<feature type="binding site" description="axial binding residue" evidence="6">
    <location>
        <position position="254"/>
    </location>
    <ligand>
        <name>heme</name>
        <dbReference type="ChEBI" id="CHEBI:30413"/>
    </ligand>
    <ligandPart>
        <name>Fe</name>
        <dbReference type="ChEBI" id="CHEBI:18248"/>
    </ligandPart>
</feature>
<dbReference type="InterPro" id="IPR001128">
    <property type="entry name" value="Cyt_P450"/>
</dbReference>
<keyword evidence="8" id="KW-1185">Reference proteome</keyword>
<evidence type="ECO:0000256" key="3">
    <source>
        <dbReference type="ARBA" id="ARBA00022723"/>
    </source>
</evidence>
<dbReference type="InterPro" id="IPR050121">
    <property type="entry name" value="Cytochrome_P450_monoxygenase"/>
</dbReference>
<reference evidence="8" key="1">
    <citation type="journal article" date="2011" name="PLoS Genet.">
        <title>Genomic analysis of the necrotrophic fungal pathogens Sclerotinia sclerotiorum and Botrytis cinerea.</title>
        <authorList>
            <person name="Amselem J."/>
            <person name="Cuomo C.A."/>
            <person name="van Kan J.A."/>
            <person name="Viaud M."/>
            <person name="Benito E.P."/>
            <person name="Couloux A."/>
            <person name="Coutinho P.M."/>
            <person name="de Vries R.P."/>
            <person name="Dyer P.S."/>
            <person name="Fillinger S."/>
            <person name="Fournier E."/>
            <person name="Gout L."/>
            <person name="Hahn M."/>
            <person name="Kohn L."/>
            <person name="Lapalu N."/>
            <person name="Plummer K.M."/>
            <person name="Pradier J.M."/>
            <person name="Quevillon E."/>
            <person name="Sharon A."/>
            <person name="Simon A."/>
            <person name="ten Have A."/>
            <person name="Tudzynski B."/>
            <person name="Tudzynski P."/>
            <person name="Wincker P."/>
            <person name="Andrew M."/>
            <person name="Anthouard V."/>
            <person name="Beever R.E."/>
            <person name="Beffa R."/>
            <person name="Benoit I."/>
            <person name="Bouzid O."/>
            <person name="Brault B."/>
            <person name="Chen Z."/>
            <person name="Choquer M."/>
            <person name="Collemare J."/>
            <person name="Cotton P."/>
            <person name="Danchin E.G."/>
            <person name="Da Silva C."/>
            <person name="Gautier A."/>
            <person name="Giraud C."/>
            <person name="Giraud T."/>
            <person name="Gonzalez C."/>
            <person name="Grossetete S."/>
            <person name="Guldener U."/>
            <person name="Henrissat B."/>
            <person name="Howlett B.J."/>
            <person name="Kodira C."/>
            <person name="Kretschmer M."/>
            <person name="Lappartient A."/>
            <person name="Leroch M."/>
            <person name="Levis C."/>
            <person name="Mauceli E."/>
            <person name="Neuveglise C."/>
            <person name="Oeser B."/>
            <person name="Pearson M."/>
            <person name="Poulain J."/>
            <person name="Poussereau N."/>
            <person name="Quesneville H."/>
            <person name="Rascle C."/>
            <person name="Schumacher J."/>
            <person name="Segurens B."/>
            <person name="Sexton A."/>
            <person name="Silva E."/>
            <person name="Sirven C."/>
            <person name="Soanes D.M."/>
            <person name="Talbot N.J."/>
            <person name="Templeton M."/>
            <person name="Yandava C."/>
            <person name="Yarden O."/>
            <person name="Zeng Q."/>
            <person name="Rollins J.A."/>
            <person name="Lebrun M.H."/>
            <person name="Dickman M."/>
        </authorList>
    </citation>
    <scope>NUCLEOTIDE SEQUENCE [LARGE SCALE GENOMIC DNA]</scope>
    <source>
        <strain evidence="8">ATCC 18683 / 1980 / Ss-1</strain>
    </source>
</reference>
<accession>A7EZE3</accession>
<dbReference type="InterPro" id="IPR036396">
    <property type="entry name" value="Cyt_P450_sf"/>
</dbReference>
<dbReference type="PRINTS" id="PR00463">
    <property type="entry name" value="EP450I"/>
</dbReference>
<dbReference type="OMA" id="SNTAGHE"/>
<dbReference type="EMBL" id="CH476636">
    <property type="protein sequence ID" value="EDN94835.1"/>
    <property type="molecule type" value="Genomic_DNA"/>
</dbReference>
<evidence type="ECO:0000256" key="2">
    <source>
        <dbReference type="ARBA" id="ARBA00010617"/>
    </source>
</evidence>
<protein>
    <recommendedName>
        <fullName evidence="9">Cytochrome P450</fullName>
    </recommendedName>
</protein>
<dbReference type="InterPro" id="IPR002401">
    <property type="entry name" value="Cyt_P450_E_grp-I"/>
</dbReference>
<comment type="similarity">
    <text evidence="2">Belongs to the cytochrome P450 family.</text>
</comment>
<dbReference type="GO" id="GO:0020037">
    <property type="term" value="F:heme binding"/>
    <property type="evidence" value="ECO:0007669"/>
    <property type="project" value="InterPro"/>
</dbReference>
<sequence>MCVVSSNTAGHEASSETFHKDPTFYGALFLDTGSLLDARLDSYKDQRRIMRYALSRKVLFEQQQPVIVSCINDTLKHLKGFEETGENIPLDKWIGNFLLDLSGKIAMGRDFGALECGNRLHPYLHRMEKGVYVLEIFVEFMRILPTPVASFIQSVLGQILPNMLRKVNFLGPKLVDRLEKGSINTDFVPDGGTTICGTHVPPGVIVGVHHWATYHSDRNFENAESFIPERWLGEDYADNKKEFFHPFGYGASVCVGKEISMTVSRLFLAHLLWEFDMELDSRSCDWANQTGHLAPRAGELLVKIKARSIEREN</sequence>
<dbReference type="GeneID" id="5484227"/>
<gene>
    <name evidence="7" type="ORF">SS1G_10710</name>
</gene>
<dbReference type="GO" id="GO:0004497">
    <property type="term" value="F:monooxygenase activity"/>
    <property type="evidence" value="ECO:0007669"/>
    <property type="project" value="InterPro"/>
</dbReference>
<dbReference type="RefSeq" id="XP_001588263.1">
    <property type="nucleotide sequence ID" value="XM_001588213.1"/>
</dbReference>
<evidence type="ECO:0000313" key="8">
    <source>
        <dbReference type="Proteomes" id="UP000001312"/>
    </source>
</evidence>
<dbReference type="SUPFAM" id="SSF48264">
    <property type="entry name" value="Cytochrome P450"/>
    <property type="match status" value="1"/>
</dbReference>
<organism evidence="7 8">
    <name type="scientific">Sclerotinia sclerotiorum (strain ATCC 18683 / 1980 / Ss-1)</name>
    <name type="common">White mold</name>
    <name type="synonym">Whetzelinia sclerotiorum</name>
    <dbReference type="NCBI Taxonomy" id="665079"/>
    <lineage>
        <taxon>Eukaryota</taxon>
        <taxon>Fungi</taxon>
        <taxon>Dikarya</taxon>
        <taxon>Ascomycota</taxon>
        <taxon>Pezizomycotina</taxon>
        <taxon>Leotiomycetes</taxon>
        <taxon>Helotiales</taxon>
        <taxon>Sclerotiniaceae</taxon>
        <taxon>Sclerotinia</taxon>
    </lineage>
</organism>
<comment type="cofactor">
    <cofactor evidence="1 6">
        <name>heme</name>
        <dbReference type="ChEBI" id="CHEBI:30413"/>
    </cofactor>
</comment>
<dbReference type="GO" id="GO:0005506">
    <property type="term" value="F:iron ion binding"/>
    <property type="evidence" value="ECO:0007669"/>
    <property type="project" value="InterPro"/>
</dbReference>
<dbReference type="PANTHER" id="PTHR24305:SF232">
    <property type="entry name" value="P450, PUTATIVE (EUROFUNG)-RELATED"/>
    <property type="match status" value="1"/>
</dbReference>
<evidence type="ECO:0000256" key="1">
    <source>
        <dbReference type="ARBA" id="ARBA00001971"/>
    </source>
</evidence>
<dbReference type="Gene3D" id="1.10.630.10">
    <property type="entry name" value="Cytochrome P450"/>
    <property type="match status" value="2"/>
</dbReference>
<dbReference type="Pfam" id="PF00067">
    <property type="entry name" value="p450"/>
    <property type="match status" value="1"/>
</dbReference>
<dbReference type="InParanoid" id="A7EZE3"/>
<dbReference type="KEGG" id="ssl:SS1G_10710"/>
<dbReference type="AlphaFoldDB" id="A7EZE3"/>
<dbReference type="GO" id="GO:0016705">
    <property type="term" value="F:oxidoreductase activity, acting on paired donors, with incorporation or reduction of molecular oxygen"/>
    <property type="evidence" value="ECO:0007669"/>
    <property type="project" value="InterPro"/>
</dbReference>
<keyword evidence="5" id="KW-0843">Virulence</keyword>
<keyword evidence="4 6" id="KW-0408">Iron</keyword>
<name>A7EZE3_SCLS1</name>
<evidence type="ECO:0008006" key="9">
    <source>
        <dbReference type="Google" id="ProtNLM"/>
    </source>
</evidence>
<evidence type="ECO:0000256" key="5">
    <source>
        <dbReference type="ARBA" id="ARBA00023026"/>
    </source>
</evidence>
<evidence type="ECO:0000313" key="7">
    <source>
        <dbReference type="EMBL" id="EDN94835.1"/>
    </source>
</evidence>
<dbReference type="Proteomes" id="UP000001312">
    <property type="component" value="Unassembled WGS sequence"/>
</dbReference>
<keyword evidence="3 6" id="KW-0479">Metal-binding</keyword>